<dbReference type="PATRIC" id="fig|1422.17.peg.2020"/>
<accession>A0A150NE11</accession>
<reference evidence="1 2" key="1">
    <citation type="submission" date="2016-01" db="EMBL/GenBank/DDBJ databases">
        <title>Draft Genome Sequences of Seven Thermophilic Sporeformers Isolated from Foods.</title>
        <authorList>
            <person name="Berendsen E.M."/>
            <person name="Wells-Bennik M.H."/>
            <person name="Krawcyk A.O."/>
            <person name="De Jong A."/>
            <person name="Holsappel S."/>
            <person name="Eijlander R.T."/>
            <person name="Kuipers O.P."/>
        </authorList>
    </citation>
    <scope>NUCLEOTIDE SEQUENCE [LARGE SCALE GENOMIC DNA]</scope>
    <source>
        <strain evidence="1 2">B4114</strain>
    </source>
</reference>
<gene>
    <name evidence="1" type="ORF">B4114_1878</name>
</gene>
<comment type="caution">
    <text evidence="1">The sequence shown here is derived from an EMBL/GenBank/DDBJ whole genome shotgun (WGS) entry which is preliminary data.</text>
</comment>
<protein>
    <submittedName>
        <fullName evidence="1">Uncharacterized protein</fullName>
    </submittedName>
</protein>
<sequence length="39" mass="4480">MARFLRPPFPPLGRPAAIEAIRFIVNVCTDGKKVTFRFF</sequence>
<dbReference type="EMBL" id="LQYY01000023">
    <property type="protein sequence ID" value="KYD34896.1"/>
    <property type="molecule type" value="Genomic_DNA"/>
</dbReference>
<dbReference type="Proteomes" id="UP000075517">
    <property type="component" value="Unassembled WGS sequence"/>
</dbReference>
<name>A0A150NE11_GEOSE</name>
<proteinExistence type="predicted"/>
<dbReference type="AlphaFoldDB" id="A0A150NE11"/>
<organism evidence="1 2">
    <name type="scientific">Geobacillus stearothermophilus</name>
    <name type="common">Bacillus stearothermophilus</name>
    <dbReference type="NCBI Taxonomy" id="1422"/>
    <lineage>
        <taxon>Bacteria</taxon>
        <taxon>Bacillati</taxon>
        <taxon>Bacillota</taxon>
        <taxon>Bacilli</taxon>
        <taxon>Bacillales</taxon>
        <taxon>Anoxybacillaceae</taxon>
        <taxon>Geobacillus</taxon>
    </lineage>
</organism>
<evidence type="ECO:0000313" key="1">
    <source>
        <dbReference type="EMBL" id="KYD34896.1"/>
    </source>
</evidence>
<evidence type="ECO:0000313" key="2">
    <source>
        <dbReference type="Proteomes" id="UP000075517"/>
    </source>
</evidence>